<evidence type="ECO:0000256" key="2">
    <source>
        <dbReference type="SAM" id="Phobius"/>
    </source>
</evidence>
<keyword evidence="2" id="KW-0472">Membrane</keyword>
<sequence length="69" mass="7064">MSTINNALSKLAEQQSAQNESATVPNTAGSLVRAKVAPVKSSRLVWVIGGFTLSLGLGAWAVSSAPNPI</sequence>
<keyword evidence="2" id="KW-0812">Transmembrane</keyword>
<dbReference type="Proteomes" id="UP000319828">
    <property type="component" value="Unassembled WGS sequence"/>
</dbReference>
<dbReference type="RefSeq" id="WP_144387601.1">
    <property type="nucleotide sequence ID" value="NZ_CANNCB010000002.1"/>
</dbReference>
<gene>
    <name evidence="3" type="ORF">FOF44_04620</name>
</gene>
<evidence type="ECO:0000313" key="4">
    <source>
        <dbReference type="Proteomes" id="UP000319828"/>
    </source>
</evidence>
<reference evidence="3 4" key="1">
    <citation type="submission" date="2019-07" db="EMBL/GenBank/DDBJ databases">
        <title>The draft genome sequence of Vibrio algivorus M1486.</title>
        <authorList>
            <person name="Meng X."/>
        </authorList>
    </citation>
    <scope>NUCLEOTIDE SEQUENCE [LARGE SCALE GENOMIC DNA]</scope>
    <source>
        <strain evidence="3 4">M1486</strain>
    </source>
</reference>
<protein>
    <submittedName>
        <fullName evidence="3">Uncharacterized protein</fullName>
    </submittedName>
</protein>
<feature type="region of interest" description="Disordered" evidence="1">
    <location>
        <begin position="1"/>
        <end position="25"/>
    </location>
</feature>
<comment type="caution">
    <text evidence="3">The sequence shown here is derived from an EMBL/GenBank/DDBJ whole genome shotgun (WGS) entry which is preliminary data.</text>
</comment>
<feature type="transmembrane region" description="Helical" evidence="2">
    <location>
        <begin position="44"/>
        <end position="63"/>
    </location>
</feature>
<dbReference type="EMBL" id="VMKJ01000005">
    <property type="protein sequence ID" value="TVO38620.1"/>
    <property type="molecule type" value="Genomic_DNA"/>
</dbReference>
<proteinExistence type="predicted"/>
<accession>A0A557PD75</accession>
<evidence type="ECO:0000313" key="3">
    <source>
        <dbReference type="EMBL" id="TVO38620.1"/>
    </source>
</evidence>
<keyword evidence="2" id="KW-1133">Transmembrane helix</keyword>
<evidence type="ECO:0000256" key="1">
    <source>
        <dbReference type="SAM" id="MobiDB-lite"/>
    </source>
</evidence>
<name>A0A557PD75_9VIBR</name>
<organism evidence="3 4">
    <name type="scientific">Vibrio algivorus</name>
    <dbReference type="NCBI Taxonomy" id="1667024"/>
    <lineage>
        <taxon>Bacteria</taxon>
        <taxon>Pseudomonadati</taxon>
        <taxon>Pseudomonadota</taxon>
        <taxon>Gammaproteobacteria</taxon>
        <taxon>Vibrionales</taxon>
        <taxon>Vibrionaceae</taxon>
        <taxon>Vibrio</taxon>
    </lineage>
</organism>
<dbReference type="AlphaFoldDB" id="A0A557PD75"/>